<name>A0A086QPQ3_TOXGO</name>
<organism evidence="1 2">
    <name type="scientific">Toxoplasma gondii MAS</name>
    <dbReference type="NCBI Taxonomy" id="943118"/>
    <lineage>
        <taxon>Eukaryota</taxon>
        <taxon>Sar</taxon>
        <taxon>Alveolata</taxon>
        <taxon>Apicomplexa</taxon>
        <taxon>Conoidasida</taxon>
        <taxon>Coccidia</taxon>
        <taxon>Eucoccidiorida</taxon>
        <taxon>Eimeriorina</taxon>
        <taxon>Sarcocystidae</taxon>
        <taxon>Toxoplasma</taxon>
    </lineage>
</organism>
<gene>
    <name evidence="1" type="ORF">TGMAS_222245</name>
</gene>
<comment type="caution">
    <text evidence="1">The sequence shown here is derived from an EMBL/GenBank/DDBJ whole genome shotgun (WGS) entry which is preliminary data.</text>
</comment>
<protein>
    <submittedName>
        <fullName evidence="1">Uncharacterized protein</fullName>
    </submittedName>
</protein>
<dbReference type="VEuPathDB" id="ToxoDB:TGMAS_222245"/>
<evidence type="ECO:0000313" key="1">
    <source>
        <dbReference type="EMBL" id="KFH14585.1"/>
    </source>
</evidence>
<dbReference type="EMBL" id="AEXC02001158">
    <property type="protein sequence ID" value="KFH14585.1"/>
    <property type="molecule type" value="Genomic_DNA"/>
</dbReference>
<dbReference type="Proteomes" id="UP000028821">
    <property type="component" value="Unassembled WGS sequence"/>
</dbReference>
<reference evidence="1 2" key="1">
    <citation type="submission" date="2014-04" db="EMBL/GenBank/DDBJ databases">
        <authorList>
            <person name="Sibley D."/>
            <person name="Venepally P."/>
            <person name="Karamycheva S."/>
            <person name="Hadjithomas M."/>
            <person name="Khan A."/>
            <person name="Brunk B."/>
            <person name="Roos D."/>
            <person name="Caler E."/>
            <person name="Lorenzi H."/>
        </authorList>
    </citation>
    <scope>NUCLEOTIDE SEQUENCE [LARGE SCALE GENOMIC DNA]</scope>
    <source>
        <strain evidence="1 2">MAS</strain>
    </source>
</reference>
<dbReference type="AlphaFoldDB" id="A0A086QPQ3"/>
<accession>A0A086QPQ3</accession>
<sequence length="211" mass="24304">MLYRLIELVARENVASRPEETHSRRRARLYRSGWAGVGRRRNRLMSLCAAKYRVEKELREKRREGCACVSSFDFLFRKVCSTQHRCLRKARLRQFKANKTLRVTVLHRARLTCLDKKLALHQLARKDMCHFYGTLKPRKIPSLQSLGLLFQQESITGLCSDQVRQRSATTSDAPFTHAFCGVKRKLDDSTQKGSDLSACELTQNLKSSDGN</sequence>
<proteinExistence type="predicted"/>
<evidence type="ECO:0000313" key="2">
    <source>
        <dbReference type="Proteomes" id="UP000028821"/>
    </source>
</evidence>